<evidence type="ECO:0000313" key="9">
    <source>
        <dbReference type="Proteomes" id="UP000190092"/>
    </source>
</evidence>
<sequence>MNNSVFAKGIPKPVRIIGAVLAALIVAPLAVAVFSGAAVWWSIGSPSLLEWMALHPAEALGRLPTLFLQVPKDLRNVVGLLCILAPMLAAGGVWKGTGRLNAAAWNDASLRGARLEEQSRKAGRKFKDHLQVGGVPIDRPAEVEHILISGATGTGKSQIMDGFLRTIRPRGDRCLIIDHSGAFMARHGREGDMLLNPFDARSVAWSPFAEIFTDYDYRRIANAMIPEPIDGGADKAEWIRYGQIFLADMLRVLHMRNKRSSAELHRYLTAATPSELRAELQGTTSAIFSDRANARLLGSVRGVITPYVRFLDYLPESSAPFSVRRWIKDESLRNWLFLTYREDQMDDLRQFLSCVAAIGMLEALTLPESTTRRLFFFLDELASLGHLGRVPDLLTKLRKLGGSVVLAVQVLAQLRAVYGRDVSQAIIGNAATKIILRQGDAETAKAWEAQLGEREVRRELTSTTESRESIWKVKSRGKTINTQIVRESVMLAAELMELPNLSGVMIRPGHPHTRFALKYVEMPGLYAGFLSGPIRRVRRRAVRPAMVEGEP</sequence>
<evidence type="ECO:0000256" key="3">
    <source>
        <dbReference type="ARBA" id="ARBA00022692"/>
    </source>
</evidence>
<evidence type="ECO:0000256" key="4">
    <source>
        <dbReference type="ARBA" id="ARBA00022989"/>
    </source>
</evidence>
<dbReference type="RefSeq" id="WP_085938091.1">
    <property type="nucleotide sequence ID" value="NZ_FUWJ01000019.1"/>
</dbReference>
<dbReference type="CDD" id="cd01127">
    <property type="entry name" value="TrwB_TraG_TraD_VirD4"/>
    <property type="match status" value="1"/>
</dbReference>
<comment type="subcellular location">
    <subcellularLocation>
        <location evidence="1">Cell membrane</location>
        <topology evidence="1">Multi-pass membrane protein</topology>
    </subcellularLocation>
</comment>
<keyword evidence="5 6" id="KW-0472">Membrane</keyword>
<feature type="domain" description="Type IV secretion system coupling protein TraD DNA-binding" evidence="7">
    <location>
        <begin position="130"/>
        <end position="518"/>
    </location>
</feature>
<evidence type="ECO:0000256" key="2">
    <source>
        <dbReference type="ARBA" id="ARBA00022475"/>
    </source>
</evidence>
<keyword evidence="4 6" id="KW-1133">Transmembrane helix</keyword>
<dbReference type="InterPro" id="IPR027417">
    <property type="entry name" value="P-loop_NTPase"/>
</dbReference>
<dbReference type="SUPFAM" id="SSF52540">
    <property type="entry name" value="P-loop containing nucleoside triphosphate hydrolases"/>
    <property type="match status" value="1"/>
</dbReference>
<dbReference type="Gene3D" id="3.40.50.300">
    <property type="entry name" value="P-loop containing nucleotide triphosphate hydrolases"/>
    <property type="match status" value="2"/>
</dbReference>
<dbReference type="GO" id="GO:0005886">
    <property type="term" value="C:plasma membrane"/>
    <property type="evidence" value="ECO:0007669"/>
    <property type="project" value="UniProtKB-SubCell"/>
</dbReference>
<dbReference type="PANTHER" id="PTHR37937:SF1">
    <property type="entry name" value="CONJUGATIVE TRANSFER: DNA TRANSPORT"/>
    <property type="match status" value="1"/>
</dbReference>
<proteinExistence type="predicted"/>
<protein>
    <submittedName>
        <fullName evidence="8">Type IV secretory pathway, VirD4 component, TraG/TraD family ATPase</fullName>
    </submittedName>
</protein>
<reference evidence="9" key="1">
    <citation type="submission" date="2017-02" db="EMBL/GenBank/DDBJ databases">
        <authorList>
            <person name="Varghese N."/>
            <person name="Submissions S."/>
        </authorList>
    </citation>
    <scope>NUCLEOTIDE SEQUENCE [LARGE SCALE GENOMIC DNA]</scope>
    <source>
        <strain evidence="9">ATCC 27094</strain>
    </source>
</reference>
<dbReference type="OrthoDB" id="102453at2"/>
<dbReference type="EMBL" id="FUWJ01000019">
    <property type="protein sequence ID" value="SKA40452.1"/>
    <property type="molecule type" value="Genomic_DNA"/>
</dbReference>
<dbReference type="AlphaFoldDB" id="A0A1T4TJ26"/>
<evidence type="ECO:0000256" key="1">
    <source>
        <dbReference type="ARBA" id="ARBA00004651"/>
    </source>
</evidence>
<keyword evidence="2" id="KW-1003">Cell membrane</keyword>
<gene>
    <name evidence="8" type="ORF">SAMN02745126_06357</name>
</gene>
<organism evidence="8 9">
    <name type="scientific">Enhydrobacter aerosaccus</name>
    <dbReference type="NCBI Taxonomy" id="225324"/>
    <lineage>
        <taxon>Bacteria</taxon>
        <taxon>Pseudomonadati</taxon>
        <taxon>Pseudomonadota</taxon>
        <taxon>Alphaproteobacteria</taxon>
        <taxon>Hyphomicrobiales</taxon>
        <taxon>Enhydrobacter</taxon>
    </lineage>
</organism>
<evidence type="ECO:0000259" key="7">
    <source>
        <dbReference type="Pfam" id="PF10412"/>
    </source>
</evidence>
<dbReference type="STRING" id="225324.SAMN02745126_06357"/>
<evidence type="ECO:0000313" key="8">
    <source>
        <dbReference type="EMBL" id="SKA40452.1"/>
    </source>
</evidence>
<accession>A0A1T4TJ26</accession>
<keyword evidence="3 6" id="KW-0812">Transmembrane</keyword>
<dbReference type="InterPro" id="IPR019476">
    <property type="entry name" value="T4SS_TraD_DNA-bd"/>
</dbReference>
<dbReference type="InterPro" id="IPR051539">
    <property type="entry name" value="T4SS-coupling_protein"/>
</dbReference>
<feature type="transmembrane region" description="Helical" evidence="6">
    <location>
        <begin position="16"/>
        <end position="43"/>
    </location>
</feature>
<keyword evidence="9" id="KW-1185">Reference proteome</keyword>
<name>A0A1T4TJ26_9HYPH</name>
<evidence type="ECO:0000256" key="5">
    <source>
        <dbReference type="ARBA" id="ARBA00023136"/>
    </source>
</evidence>
<dbReference type="Pfam" id="PF10412">
    <property type="entry name" value="TrwB_AAD_bind"/>
    <property type="match status" value="1"/>
</dbReference>
<dbReference type="PANTHER" id="PTHR37937">
    <property type="entry name" value="CONJUGATIVE TRANSFER: DNA TRANSPORT"/>
    <property type="match status" value="1"/>
</dbReference>
<evidence type="ECO:0000256" key="6">
    <source>
        <dbReference type="SAM" id="Phobius"/>
    </source>
</evidence>
<dbReference type="Proteomes" id="UP000190092">
    <property type="component" value="Unassembled WGS sequence"/>
</dbReference>